<evidence type="ECO:0000313" key="2">
    <source>
        <dbReference type="Proteomes" id="UP000292685"/>
    </source>
</evidence>
<dbReference type="InterPro" id="IPR038056">
    <property type="entry name" value="YjbR-like_sf"/>
</dbReference>
<dbReference type="PANTHER" id="PTHR35145:SF1">
    <property type="entry name" value="CYTOPLASMIC PROTEIN"/>
    <property type="match status" value="1"/>
</dbReference>
<accession>A0A4Q8AI16</accession>
<dbReference type="InterPro" id="IPR058532">
    <property type="entry name" value="YjbR/MT2646/Rv2570-like"/>
</dbReference>
<dbReference type="GO" id="GO:0003677">
    <property type="term" value="F:DNA binding"/>
    <property type="evidence" value="ECO:0007669"/>
    <property type="project" value="UniProtKB-KW"/>
</dbReference>
<dbReference type="SUPFAM" id="SSF142906">
    <property type="entry name" value="YjbR-like"/>
    <property type="match status" value="1"/>
</dbReference>
<keyword evidence="2" id="KW-1185">Reference proteome</keyword>
<dbReference type="RefSeq" id="WP_242607657.1">
    <property type="nucleotide sequence ID" value="NZ_PGGT01000035.1"/>
</dbReference>
<dbReference type="Proteomes" id="UP000292685">
    <property type="component" value="Unassembled WGS sequence"/>
</dbReference>
<dbReference type="Pfam" id="PF04237">
    <property type="entry name" value="YjbR"/>
    <property type="match status" value="1"/>
</dbReference>
<dbReference type="InterPro" id="IPR007351">
    <property type="entry name" value="YjbR"/>
</dbReference>
<protein>
    <submittedName>
        <fullName evidence="1">Putative DNA-binding protein (MmcQ/YjbR family)</fullName>
    </submittedName>
</protein>
<dbReference type="PANTHER" id="PTHR35145">
    <property type="entry name" value="CYTOPLASMIC PROTEIN-RELATED"/>
    <property type="match status" value="1"/>
</dbReference>
<name>A0A4Q8AI16_9MICC</name>
<comment type="caution">
    <text evidence="1">The sequence shown here is derived from an EMBL/GenBank/DDBJ whole genome shotgun (WGS) entry which is preliminary data.</text>
</comment>
<evidence type="ECO:0000313" key="1">
    <source>
        <dbReference type="EMBL" id="RZU63551.1"/>
    </source>
</evidence>
<keyword evidence="1" id="KW-0238">DNA-binding</keyword>
<reference evidence="1 2" key="1">
    <citation type="submission" date="2019-02" db="EMBL/GenBank/DDBJ databases">
        <title>Sequencing the genomes of 1000 actinobacteria strains.</title>
        <authorList>
            <person name="Klenk H.-P."/>
        </authorList>
    </citation>
    <scope>NUCLEOTIDE SEQUENCE [LARGE SCALE GENOMIC DNA]</scope>
    <source>
        <strain evidence="1 2">DSM 17364</strain>
    </source>
</reference>
<organism evidence="1 2">
    <name type="scientific">Zhihengliuella halotolerans</name>
    <dbReference type="NCBI Taxonomy" id="370736"/>
    <lineage>
        <taxon>Bacteria</taxon>
        <taxon>Bacillati</taxon>
        <taxon>Actinomycetota</taxon>
        <taxon>Actinomycetes</taxon>
        <taxon>Micrococcales</taxon>
        <taxon>Micrococcaceae</taxon>
        <taxon>Zhihengliuella</taxon>
    </lineage>
</organism>
<dbReference type="EMBL" id="SHLA01000001">
    <property type="protein sequence ID" value="RZU63551.1"/>
    <property type="molecule type" value="Genomic_DNA"/>
</dbReference>
<dbReference type="Gene3D" id="3.90.1150.30">
    <property type="match status" value="1"/>
</dbReference>
<dbReference type="AlphaFoldDB" id="A0A4Q8AI16"/>
<gene>
    <name evidence="1" type="ORF">EV380_3172</name>
</gene>
<proteinExistence type="predicted"/>
<sequence length="144" mass="15538">MSGGLTTADVRRMCLALPGAFEDQPFGPDTLVVKVRGRAATRPKMFALIWSEGREVAGAGTAPAATARMNLKVDPALGDQLRAAHPEITPGYHMNKRHWVTLICGPGLPEAMVRDMIEDSYDLVVETLPAADREALGWRRSVGA</sequence>